<gene>
    <name evidence="1" type="ordered locus">PCC7424_2083</name>
</gene>
<protein>
    <recommendedName>
        <fullName evidence="3">HNH nuclease domain-containing protein</fullName>
    </recommendedName>
</protein>
<dbReference type="STRING" id="65393.PCC7424_2083"/>
<dbReference type="KEGG" id="cyc:PCC7424_2083"/>
<dbReference type="eggNOG" id="COG1403">
    <property type="taxonomic scope" value="Bacteria"/>
</dbReference>
<evidence type="ECO:0000313" key="1">
    <source>
        <dbReference type="EMBL" id="ACK70510.1"/>
    </source>
</evidence>
<dbReference type="RefSeq" id="WP_015954116.1">
    <property type="nucleotide sequence ID" value="NC_011729.1"/>
</dbReference>
<dbReference type="AlphaFoldDB" id="B7KF54"/>
<organism evidence="1 2">
    <name type="scientific">Gloeothece citriformis (strain PCC 7424)</name>
    <name type="common">Cyanothece sp. (strain PCC 7424)</name>
    <dbReference type="NCBI Taxonomy" id="65393"/>
    <lineage>
        <taxon>Bacteria</taxon>
        <taxon>Bacillati</taxon>
        <taxon>Cyanobacteriota</taxon>
        <taxon>Cyanophyceae</taxon>
        <taxon>Oscillatoriophycideae</taxon>
        <taxon>Chroococcales</taxon>
        <taxon>Aphanothecaceae</taxon>
        <taxon>Gloeothece</taxon>
        <taxon>Gloeothece citriformis</taxon>
    </lineage>
</organism>
<name>B7KF54_GLOC7</name>
<sequence length="410" mass="48742">MLYRIELPEITRKRLTDVVYLQMTLLRYASYRSTSELSRGSCEKYFEKHKRFRGRHKEIAEWIFRGSKKRELLETFAMGNKSEKLAWSRSLHHDVVKLLNNPYGSLTPYIEDKTTPEWKKAGVLFLINFYEQYLDSLPNLFFGIPQVNQIKKTTIENEFETLNKKLKVCPTCDFAIGRDEIDHYFPKSIYPHLSCHPFNLMPICSPCNDKQVKGNTDLLRQSTEIFRSLEQILLPYRTDGLTQHIYLNFDLSNNYKKPEKIDCFSQKKSRYNFNYLETHANTYKLSQRWLKMSSIMEHSIFRTIEKIIEKPENKPHLNIFDIQEILDQYLSQLMDEQGQTGFAFPMTWWLATLINQQIEPVINSNQKIDIQDYPFLAEIASWLKQDTIQHPQFMSNEMIDKARELRKKAR</sequence>
<proteinExistence type="predicted"/>
<keyword evidence="2" id="KW-1185">Reference proteome</keyword>
<dbReference type="OrthoDB" id="574620at2"/>
<evidence type="ECO:0000313" key="2">
    <source>
        <dbReference type="Proteomes" id="UP000002384"/>
    </source>
</evidence>
<dbReference type="Proteomes" id="UP000002384">
    <property type="component" value="Chromosome"/>
</dbReference>
<evidence type="ECO:0008006" key="3">
    <source>
        <dbReference type="Google" id="ProtNLM"/>
    </source>
</evidence>
<dbReference type="Gene3D" id="1.10.30.50">
    <property type="match status" value="1"/>
</dbReference>
<dbReference type="HOGENOM" id="CLU_668551_0_0_3"/>
<reference evidence="2" key="1">
    <citation type="journal article" date="2011" name="MBio">
        <title>Novel metabolic attributes of the genus Cyanothece, comprising a group of unicellular nitrogen-fixing Cyanobacteria.</title>
        <authorList>
            <person name="Bandyopadhyay A."/>
            <person name="Elvitigala T."/>
            <person name="Welsh E."/>
            <person name="Stockel J."/>
            <person name="Liberton M."/>
            <person name="Min H."/>
            <person name="Sherman L.A."/>
            <person name="Pakrasi H.B."/>
        </authorList>
    </citation>
    <scope>NUCLEOTIDE SEQUENCE [LARGE SCALE GENOMIC DNA]</scope>
    <source>
        <strain evidence="2">PCC 7424</strain>
    </source>
</reference>
<accession>B7KF54</accession>
<dbReference type="EMBL" id="CP001291">
    <property type="protein sequence ID" value="ACK70510.1"/>
    <property type="molecule type" value="Genomic_DNA"/>
</dbReference>